<proteinExistence type="predicted"/>
<keyword evidence="4" id="KW-1185">Reference proteome</keyword>
<gene>
    <name evidence="3" type="ORF">CLG94_00955</name>
</gene>
<dbReference type="Pfam" id="PF01883">
    <property type="entry name" value="FeS_assembly_P"/>
    <property type="match status" value="1"/>
</dbReference>
<dbReference type="AlphaFoldDB" id="A0A2T4U1A9"/>
<evidence type="ECO:0000313" key="4">
    <source>
        <dbReference type="Proteomes" id="UP000241436"/>
    </source>
</evidence>
<dbReference type="PANTHER" id="PTHR42831">
    <property type="entry name" value="FE-S PROTEIN MATURATION AUXILIARY FACTOR YITW"/>
    <property type="match status" value="1"/>
</dbReference>
<dbReference type="Gene3D" id="3.30.300.130">
    <property type="entry name" value="Fe-S cluster assembly (FSCA)"/>
    <property type="match status" value="1"/>
</dbReference>
<dbReference type="OrthoDB" id="9805360at2"/>
<name>A0A2T4U1A9_9BACT</name>
<organism evidence="3 4">
    <name type="scientific">Candidatus Methylomirabilis limnetica</name>
    <dbReference type="NCBI Taxonomy" id="2033718"/>
    <lineage>
        <taxon>Bacteria</taxon>
        <taxon>Candidatus Methylomirabilota</taxon>
        <taxon>Candidatus Methylomirabilia</taxon>
        <taxon>Candidatus Methylomirabilales</taxon>
        <taxon>Candidatus Methylomirabilaceae</taxon>
        <taxon>Candidatus Methylomirabilis</taxon>
    </lineage>
</organism>
<evidence type="ECO:0000313" key="3">
    <source>
        <dbReference type="EMBL" id="PTL37132.1"/>
    </source>
</evidence>
<dbReference type="InterPro" id="IPR034904">
    <property type="entry name" value="FSCA_dom_sf"/>
</dbReference>
<evidence type="ECO:0000259" key="2">
    <source>
        <dbReference type="Pfam" id="PF01883"/>
    </source>
</evidence>
<reference evidence="4" key="2">
    <citation type="journal article" date="2018" name="Environ. Microbiol.">
        <title>Bloom of a denitrifying methanotroph, 'Candidatus Methylomirabilis limnetica', in a deep stratified lake.</title>
        <authorList>
            <person name="Graf J.S."/>
            <person name="Mayr M.J."/>
            <person name="Marchant H.K."/>
            <person name="Tienken D."/>
            <person name="Hach P.F."/>
            <person name="Brand A."/>
            <person name="Schubert C.J."/>
            <person name="Kuypers M.M."/>
            <person name="Milucka J."/>
        </authorList>
    </citation>
    <scope>NUCLEOTIDE SEQUENCE [LARGE SCALE GENOMIC DNA]</scope>
    <source>
        <strain evidence="4">Zug</strain>
    </source>
</reference>
<evidence type="ECO:0000256" key="1">
    <source>
        <dbReference type="SAM" id="MobiDB-lite"/>
    </source>
</evidence>
<dbReference type="EMBL" id="NVQC01000008">
    <property type="protein sequence ID" value="PTL37132.1"/>
    <property type="molecule type" value="Genomic_DNA"/>
</dbReference>
<reference evidence="3 4" key="1">
    <citation type="submission" date="2017-09" db="EMBL/GenBank/DDBJ databases">
        <title>Bloom of a denitrifying methanotroph, Candidatus Methylomirabilis limnetica, in a deep stratified lake.</title>
        <authorList>
            <person name="Graf J.S."/>
            <person name="Marchant H.K."/>
            <person name="Tienken D."/>
            <person name="Hach P.F."/>
            <person name="Brand A."/>
            <person name="Schubert C.J."/>
            <person name="Kuypers M.M."/>
            <person name="Milucka J."/>
        </authorList>
    </citation>
    <scope>NUCLEOTIDE SEQUENCE [LARGE SCALE GENOMIC DNA]</scope>
    <source>
        <strain evidence="3 4">Zug</strain>
    </source>
</reference>
<accession>A0A2T4U1A9</accession>
<dbReference type="Proteomes" id="UP000241436">
    <property type="component" value="Unassembled WGS sequence"/>
</dbReference>
<dbReference type="InterPro" id="IPR002744">
    <property type="entry name" value="MIP18-like"/>
</dbReference>
<protein>
    <submittedName>
        <fullName evidence="3">Aromatic ring hydroxylase</fullName>
    </submittedName>
</protein>
<feature type="domain" description="MIP18 family-like" evidence="2">
    <location>
        <begin position="11"/>
        <end position="82"/>
    </location>
</feature>
<feature type="region of interest" description="Disordered" evidence="1">
    <location>
        <begin position="93"/>
        <end position="113"/>
    </location>
</feature>
<dbReference type="InterPro" id="IPR052339">
    <property type="entry name" value="Fe-S_Maturation_MIP18"/>
</dbReference>
<comment type="caution">
    <text evidence="3">The sequence shown here is derived from an EMBL/GenBank/DDBJ whole genome shotgun (WGS) entry which is preliminary data.</text>
</comment>
<sequence>MTEPETSPVTEEQIYTTLRKLIDPELGVNIVDLGLVYNVQIDDGEVTVRMTLTTRGCPLHGTFVQAIERSLNELDGVTGVTVDVVWEPAWNPDMITPEGKQTMSSAGRGGPAW</sequence>
<dbReference type="SUPFAM" id="SSF117916">
    <property type="entry name" value="Fe-S cluster assembly (FSCA) domain-like"/>
    <property type="match status" value="1"/>
</dbReference>
<dbReference type="PANTHER" id="PTHR42831:SF1">
    <property type="entry name" value="FE-S PROTEIN MATURATION AUXILIARY FACTOR YITW"/>
    <property type="match status" value="1"/>
</dbReference>